<evidence type="ECO:0000313" key="4">
    <source>
        <dbReference type="EMBL" id="EEH59767.1"/>
    </source>
</evidence>
<dbReference type="KEGG" id="mpp:MICPUCDRAFT_4297"/>
<dbReference type="GO" id="GO:0005739">
    <property type="term" value="C:mitochondrion"/>
    <property type="evidence" value="ECO:0007669"/>
    <property type="project" value="TreeGrafter"/>
</dbReference>
<evidence type="ECO:0000259" key="3">
    <source>
        <dbReference type="PROSITE" id="PS50206"/>
    </source>
</evidence>
<protein>
    <submittedName>
        <fullName evidence="4">Predicted protein</fullName>
    </submittedName>
</protein>
<dbReference type="EMBL" id="GG663736">
    <property type="protein sequence ID" value="EEH59767.1"/>
    <property type="molecule type" value="Genomic_DNA"/>
</dbReference>
<dbReference type="SUPFAM" id="SSF52821">
    <property type="entry name" value="Rhodanese/Cell cycle control phosphatase"/>
    <property type="match status" value="2"/>
</dbReference>
<feature type="domain" description="Rhodanese" evidence="3">
    <location>
        <begin position="193"/>
        <end position="304"/>
    </location>
</feature>
<dbReference type="OMA" id="NNNWFAS"/>
<evidence type="ECO:0000313" key="5">
    <source>
        <dbReference type="Proteomes" id="UP000001876"/>
    </source>
</evidence>
<dbReference type="eggNOG" id="KOG1529">
    <property type="taxonomic scope" value="Eukaryota"/>
</dbReference>
<dbReference type="PANTHER" id="PTHR11364:SF27">
    <property type="entry name" value="SULFURTRANSFERASE"/>
    <property type="match status" value="1"/>
</dbReference>
<dbReference type="AlphaFoldDB" id="C1MKI4"/>
<keyword evidence="1" id="KW-0808">Transferase</keyword>
<gene>
    <name evidence="4" type="ORF">MICPUCDRAFT_4297</name>
</gene>
<keyword evidence="2" id="KW-0677">Repeat</keyword>
<dbReference type="STRING" id="564608.C1MKI4"/>
<dbReference type="GeneID" id="9681341"/>
<dbReference type="Pfam" id="PF00581">
    <property type="entry name" value="Rhodanese"/>
    <property type="match status" value="1"/>
</dbReference>
<evidence type="ECO:0000256" key="1">
    <source>
        <dbReference type="ARBA" id="ARBA00022679"/>
    </source>
</evidence>
<dbReference type="PANTHER" id="PTHR11364">
    <property type="entry name" value="THIOSULFATE SULFERTANSFERASE"/>
    <property type="match status" value="1"/>
</dbReference>
<reference evidence="4 5" key="1">
    <citation type="journal article" date="2009" name="Science">
        <title>Green evolution and dynamic adaptations revealed by genomes of the marine picoeukaryotes Micromonas.</title>
        <authorList>
            <person name="Worden A.Z."/>
            <person name="Lee J.H."/>
            <person name="Mock T."/>
            <person name="Rouze P."/>
            <person name="Simmons M.P."/>
            <person name="Aerts A.L."/>
            <person name="Allen A.E."/>
            <person name="Cuvelier M.L."/>
            <person name="Derelle E."/>
            <person name="Everett M.V."/>
            <person name="Foulon E."/>
            <person name="Grimwood J."/>
            <person name="Gundlach H."/>
            <person name="Henrissat B."/>
            <person name="Napoli C."/>
            <person name="McDonald S.M."/>
            <person name="Parker M.S."/>
            <person name="Rombauts S."/>
            <person name="Salamov A."/>
            <person name="Von Dassow P."/>
            <person name="Badger J.H."/>
            <person name="Coutinho P.M."/>
            <person name="Demir E."/>
            <person name="Dubchak I."/>
            <person name="Gentemann C."/>
            <person name="Eikrem W."/>
            <person name="Gready J.E."/>
            <person name="John U."/>
            <person name="Lanier W."/>
            <person name="Lindquist E.A."/>
            <person name="Lucas S."/>
            <person name="Mayer K.F."/>
            <person name="Moreau H."/>
            <person name="Not F."/>
            <person name="Otillar R."/>
            <person name="Panaud O."/>
            <person name="Pangilinan J."/>
            <person name="Paulsen I."/>
            <person name="Piegu B."/>
            <person name="Poliakov A."/>
            <person name="Robbens S."/>
            <person name="Schmutz J."/>
            <person name="Toulza E."/>
            <person name="Wyss T."/>
            <person name="Zelensky A."/>
            <person name="Zhou K."/>
            <person name="Armbrust E.V."/>
            <person name="Bhattacharya D."/>
            <person name="Goodenough U.W."/>
            <person name="Van de Peer Y."/>
            <person name="Grigoriev I.V."/>
        </authorList>
    </citation>
    <scope>NUCLEOTIDE SEQUENCE [LARGE SCALE GENOMIC DNA]</scope>
    <source>
        <strain evidence="4 5">CCMP1545</strain>
    </source>
</reference>
<feature type="non-terminal residue" evidence="4">
    <location>
        <position position="1"/>
    </location>
</feature>
<organism evidence="5">
    <name type="scientific">Micromonas pusilla (strain CCMP1545)</name>
    <name type="common">Picoplanktonic green alga</name>
    <dbReference type="NCBI Taxonomy" id="564608"/>
    <lineage>
        <taxon>Eukaryota</taxon>
        <taxon>Viridiplantae</taxon>
        <taxon>Chlorophyta</taxon>
        <taxon>Mamiellophyceae</taxon>
        <taxon>Mamiellales</taxon>
        <taxon>Mamiellaceae</taxon>
        <taxon>Micromonas</taxon>
    </lineage>
</organism>
<name>C1MKI4_MICPC</name>
<evidence type="ECO:0000256" key="2">
    <source>
        <dbReference type="ARBA" id="ARBA00022737"/>
    </source>
</evidence>
<accession>C1MKI4</accession>
<feature type="domain" description="Rhodanese" evidence="3">
    <location>
        <begin position="12"/>
        <end position="130"/>
    </location>
</feature>
<keyword evidence="5" id="KW-1185">Reference proteome</keyword>
<dbReference type="PROSITE" id="PS50206">
    <property type="entry name" value="RHODANESE_3"/>
    <property type="match status" value="2"/>
</dbReference>
<dbReference type="CDD" id="cd01449">
    <property type="entry name" value="TST_Repeat_2"/>
    <property type="match status" value="1"/>
</dbReference>
<dbReference type="Proteomes" id="UP000001876">
    <property type="component" value="Unassembled WGS sequence"/>
</dbReference>
<dbReference type="InterPro" id="IPR036873">
    <property type="entry name" value="Rhodanese-like_dom_sf"/>
</dbReference>
<dbReference type="InterPro" id="IPR001763">
    <property type="entry name" value="Rhodanese-like_dom"/>
</dbReference>
<dbReference type="GO" id="GO:0004792">
    <property type="term" value="F:thiosulfate-cyanide sulfurtransferase activity"/>
    <property type="evidence" value="ECO:0007669"/>
    <property type="project" value="TreeGrafter"/>
</dbReference>
<dbReference type="RefSeq" id="XP_003056391.1">
    <property type="nucleotide sequence ID" value="XM_003056345.1"/>
</dbReference>
<sequence length="305" mass="32384">VVTPAWLASNTDRDDVKVLDCSWYLPNAGRDGVAEHASGPRVSNARYFDVDEISDRSSPLPHMMPSSTQFAAACDALGIKNSDVVVCYDGAGLFSAARGWFMFRAFGHENVAVLDGGAPAYEKAGYPMDVDVIEDMAFVSAATIASDAVANAGTTVTSTAYKPSQTPVAAGFVFTKDDVLTRCIPRSDAFSSEPAEFTLVDARPRARWAGEKPEPRPGVRKGRVPSSKCVPFVSLLNDDGTFKSKKSIINMFGASGVDILNEPVVFSCGTGVTACVLALGAAIAGRSRDMVTPLYDGSWSEWGSE</sequence>
<feature type="non-terminal residue" evidence="4">
    <location>
        <position position="305"/>
    </location>
</feature>
<dbReference type="Gene3D" id="3.40.250.10">
    <property type="entry name" value="Rhodanese-like domain"/>
    <property type="match status" value="2"/>
</dbReference>
<dbReference type="OrthoDB" id="270167at2759"/>
<dbReference type="SMART" id="SM00450">
    <property type="entry name" value="RHOD"/>
    <property type="match status" value="2"/>
</dbReference>
<dbReference type="InterPro" id="IPR045078">
    <property type="entry name" value="TST/MPST-like"/>
</dbReference>
<proteinExistence type="predicted"/>
<dbReference type="CDD" id="cd01448">
    <property type="entry name" value="TST_Repeat_1"/>
    <property type="match status" value="1"/>
</dbReference>